<accession>A0A1B2I1M7</accession>
<evidence type="ECO:0000313" key="2">
    <source>
        <dbReference type="Proteomes" id="UP000093044"/>
    </source>
</evidence>
<gene>
    <name evidence="1" type="ORF">BED41_01500</name>
</gene>
<dbReference type="KEGG" id="cpor:BED41_01500"/>
<dbReference type="AlphaFoldDB" id="A0A1B2I1M7"/>
<dbReference type="RefSeq" id="WP_066742172.1">
    <property type="nucleotide sequence ID" value="NZ_CAUFKJ010000008.1"/>
</dbReference>
<sequence>MLDFNIIRWTKLFVVLAIVLYFPAKLEAGEVYKSHYATFCAAHENLSSSLSSDVKKYYLESHAAFMKYLAAERENLAIFHGVLVTRKKEKLYIYRDTLNAILKRRIAELESLHENNGVWFSLKTRDNLARAFAAVNQRVPYDRGEKLRPTFRDADRAWKEYVRAERIFYSIYFKDDQTAPESCDRVLRELRTRDLLLEHKGVAAIKIEKEE</sequence>
<dbReference type="GeneID" id="83056524"/>
<protein>
    <submittedName>
        <fullName evidence="1">Uncharacterized protein</fullName>
    </submittedName>
</protein>
<proteinExistence type="predicted"/>
<dbReference type="EMBL" id="CP016757">
    <property type="protein sequence ID" value="ANZ43879.1"/>
    <property type="molecule type" value="Genomic_DNA"/>
</dbReference>
<dbReference type="Proteomes" id="UP000093044">
    <property type="component" value="Chromosome"/>
</dbReference>
<name>A0A1B2I1M7_9BACT</name>
<keyword evidence="2" id="KW-1185">Reference proteome</keyword>
<organism evidence="1 2">
    <name type="scientific">Cloacibacillus porcorum</name>
    <dbReference type="NCBI Taxonomy" id="1197717"/>
    <lineage>
        <taxon>Bacteria</taxon>
        <taxon>Thermotogati</taxon>
        <taxon>Synergistota</taxon>
        <taxon>Synergistia</taxon>
        <taxon>Synergistales</taxon>
        <taxon>Synergistaceae</taxon>
        <taxon>Cloacibacillus</taxon>
    </lineage>
</organism>
<evidence type="ECO:0000313" key="1">
    <source>
        <dbReference type="EMBL" id="ANZ43879.1"/>
    </source>
</evidence>
<reference evidence="1" key="1">
    <citation type="submission" date="2016-08" db="EMBL/GenBank/DDBJ databases">
        <title>Complete genome of Cloacibacillus porcorum.</title>
        <authorList>
            <person name="Looft T."/>
            <person name="Bayles D.O."/>
            <person name="Alt D.P."/>
        </authorList>
    </citation>
    <scope>NUCLEOTIDE SEQUENCE [LARGE SCALE GENOMIC DNA]</scope>
    <source>
        <strain evidence="1">CL-84</strain>
    </source>
</reference>